<dbReference type="Pfam" id="PF23571">
    <property type="entry name" value="GH3_M"/>
    <property type="match status" value="1"/>
</dbReference>
<dbReference type="RefSeq" id="WP_184045233.1">
    <property type="nucleotide sequence ID" value="NZ_JACIGK010000015.1"/>
</dbReference>
<dbReference type="InterPro" id="IPR004993">
    <property type="entry name" value="GH3"/>
</dbReference>
<dbReference type="AlphaFoldDB" id="A0A7W6WAL2"/>
<reference evidence="3 4" key="1">
    <citation type="submission" date="2020-08" db="EMBL/GenBank/DDBJ databases">
        <title>Genome sequencing of Purple Non-Sulfur Bacteria from various extreme environments.</title>
        <authorList>
            <person name="Mayer M."/>
        </authorList>
    </citation>
    <scope>NUCLEOTIDE SEQUENCE [LARGE SCALE GENOMIC DNA]</scope>
    <source>
        <strain evidence="3 4">JA131</strain>
    </source>
</reference>
<dbReference type="PANTHER" id="PTHR31901:SF9">
    <property type="entry name" value="GH3 DOMAIN-CONTAINING PROTEIN"/>
    <property type="match status" value="1"/>
</dbReference>
<sequence length="507" mass="54949">MPIDATPALRAWSRRRVRQLAAQDPGAAQARTLRRLVHRARDTGFGRAHGFGDIRSVADFQARVPLRTWEDMWRDWWSHRFPRLTDVSWPGRVRWFAVTSGTTSGRTKHIPVTEAMMRANHMAALDVLAFHLDRRPTSRIWGGPSFLLGGSTDLSRLPGGAMSGDLSGIAAARVPWLLRGRVYPPPAIALLPDWPRKLERLTADLPGRDLRMIAGTTSWLLILAERLLDATGADSLGALFPNLELLIHGGVAFAPYRRRFEALLAGSHADVAEVYPASEGFIAAQDAAPEDGLRIMTDHGLFLEFVPVGELGQPQPTRHWLADAEIGQEYALVLSTCAGAWGHVLGDTVRLVSRRPPRLVVTGRTGWSLSVFGEHLIGAEVEAAVATAARAAALDPRDWTMGAALPGEGGAMAAHHHLIVEFAQAADAATLDTFRAAFDAALCRENEDYEAHRSEGLDAPHVTAVPPGRFAAWMAARGQAGGQHKVPRLIADPARFADILAALAGDA</sequence>
<accession>A0A7W6WAL2</accession>
<organism evidence="3 4">
    <name type="scientific">Roseospira visakhapatnamensis</name>
    <dbReference type="NCBI Taxonomy" id="390880"/>
    <lineage>
        <taxon>Bacteria</taxon>
        <taxon>Pseudomonadati</taxon>
        <taxon>Pseudomonadota</taxon>
        <taxon>Alphaproteobacteria</taxon>
        <taxon>Rhodospirillales</taxon>
        <taxon>Rhodospirillaceae</taxon>
        <taxon>Roseospira</taxon>
    </lineage>
</organism>
<name>A0A7W6WAL2_9PROT</name>
<dbReference type="InterPro" id="IPR055378">
    <property type="entry name" value="GH3_C"/>
</dbReference>
<dbReference type="Pfam" id="PF03321">
    <property type="entry name" value="GH3"/>
    <property type="match status" value="1"/>
</dbReference>
<evidence type="ECO:0000259" key="2">
    <source>
        <dbReference type="Pfam" id="PF23572"/>
    </source>
</evidence>
<dbReference type="PANTHER" id="PTHR31901">
    <property type="entry name" value="GH3 DOMAIN-CONTAINING PROTEIN"/>
    <property type="match status" value="1"/>
</dbReference>
<gene>
    <name evidence="3" type="ORF">GGD89_002248</name>
</gene>
<dbReference type="GO" id="GO:0016881">
    <property type="term" value="F:acid-amino acid ligase activity"/>
    <property type="evidence" value="ECO:0007669"/>
    <property type="project" value="TreeGrafter"/>
</dbReference>
<dbReference type="Pfam" id="PF23572">
    <property type="entry name" value="GH3_C"/>
    <property type="match status" value="1"/>
</dbReference>
<feature type="domain" description="GH3 middle" evidence="1">
    <location>
        <begin position="295"/>
        <end position="364"/>
    </location>
</feature>
<evidence type="ECO:0000313" key="3">
    <source>
        <dbReference type="EMBL" id="MBB4266616.1"/>
    </source>
</evidence>
<comment type="caution">
    <text evidence="3">The sequence shown here is derived from an EMBL/GenBank/DDBJ whole genome shotgun (WGS) entry which is preliminary data.</text>
</comment>
<dbReference type="GO" id="GO:0005737">
    <property type="term" value="C:cytoplasm"/>
    <property type="evidence" value="ECO:0007669"/>
    <property type="project" value="TreeGrafter"/>
</dbReference>
<protein>
    <recommendedName>
        <fullName evidence="5">GH3 auxin-responsive promoter</fullName>
    </recommendedName>
</protein>
<dbReference type="EMBL" id="JACIGK010000015">
    <property type="protein sequence ID" value="MBB4266616.1"/>
    <property type="molecule type" value="Genomic_DNA"/>
</dbReference>
<dbReference type="InterPro" id="IPR055377">
    <property type="entry name" value="GH3_M"/>
</dbReference>
<evidence type="ECO:0000313" key="4">
    <source>
        <dbReference type="Proteomes" id="UP000554286"/>
    </source>
</evidence>
<keyword evidence="4" id="KW-1185">Reference proteome</keyword>
<dbReference type="Proteomes" id="UP000554286">
    <property type="component" value="Unassembled WGS sequence"/>
</dbReference>
<evidence type="ECO:0008006" key="5">
    <source>
        <dbReference type="Google" id="ProtNLM"/>
    </source>
</evidence>
<evidence type="ECO:0000259" key="1">
    <source>
        <dbReference type="Pfam" id="PF23571"/>
    </source>
</evidence>
<proteinExistence type="predicted"/>
<feature type="domain" description="GH3 C-terminal" evidence="2">
    <location>
        <begin position="380"/>
        <end position="493"/>
    </location>
</feature>